<dbReference type="EC" id="1.6.5.-" evidence="6"/>
<comment type="similarity">
    <text evidence="6">Belongs to the azoreductase type 1 family.</text>
</comment>
<dbReference type="PANTHER" id="PTHR43741">
    <property type="entry name" value="FMN-DEPENDENT NADH-AZOREDUCTASE 1"/>
    <property type="match status" value="1"/>
</dbReference>
<comment type="caution">
    <text evidence="8">The sequence shown here is derived from an EMBL/GenBank/DDBJ whole genome shotgun (WGS) entry which is preliminary data.</text>
</comment>
<evidence type="ECO:0000259" key="7">
    <source>
        <dbReference type="Pfam" id="PF02525"/>
    </source>
</evidence>
<comment type="function">
    <text evidence="6">Quinone reductase that provides resistance to thiol-specific stress caused by electrophilic quinones.</text>
</comment>
<dbReference type="EMBL" id="JBHRXV010000001">
    <property type="protein sequence ID" value="MFC3711246.1"/>
    <property type="molecule type" value="Genomic_DNA"/>
</dbReference>
<keyword evidence="4 6" id="KW-0520">NAD</keyword>
<dbReference type="Proteomes" id="UP001595615">
    <property type="component" value="Unassembled WGS sequence"/>
</dbReference>
<feature type="binding site" evidence="6">
    <location>
        <position position="26"/>
    </location>
    <ligand>
        <name>FMN</name>
        <dbReference type="ChEBI" id="CHEBI:58210"/>
    </ligand>
</feature>
<comment type="subunit">
    <text evidence="6">Homodimer.</text>
</comment>
<keyword evidence="3 6" id="KW-0560">Oxidoreductase</keyword>
<organism evidence="8 9">
    <name type="scientific">Sphingoaurantiacus capsulatus</name>
    <dbReference type="NCBI Taxonomy" id="1771310"/>
    <lineage>
        <taxon>Bacteria</taxon>
        <taxon>Pseudomonadati</taxon>
        <taxon>Pseudomonadota</taxon>
        <taxon>Alphaproteobacteria</taxon>
        <taxon>Sphingomonadales</taxon>
        <taxon>Sphingosinicellaceae</taxon>
        <taxon>Sphingoaurantiacus</taxon>
    </lineage>
</organism>
<keyword evidence="9" id="KW-1185">Reference proteome</keyword>
<dbReference type="InterPro" id="IPR029039">
    <property type="entry name" value="Flavoprotein-like_sf"/>
</dbReference>
<dbReference type="InterPro" id="IPR050104">
    <property type="entry name" value="FMN-dep_NADH:Q_OxRdtase_AzoR1"/>
</dbReference>
<dbReference type="Gene3D" id="3.40.50.360">
    <property type="match status" value="1"/>
</dbReference>
<dbReference type="HAMAP" id="MF_01216">
    <property type="entry name" value="Azoreductase_type1"/>
    <property type="match status" value="1"/>
</dbReference>
<evidence type="ECO:0000256" key="4">
    <source>
        <dbReference type="ARBA" id="ARBA00023027"/>
    </source>
</evidence>
<sequence>MLASIASRGTQQVWTVPMKLLHLDSSIQGDASASRRLSAAIVEQLRGSDASLEVRYRDLAAAPLPHITLPGLAREAAVSVLDEFLAADIIVIGAPMYNFGLPTQLKAWFDHILIAGKTFRYGEQGVEGLAGGKRVVVALSRGGIYAASSPMAANEHAEAHVRAMLGFIGITDLTFIVAEGVAFGEEVRAAAMEGALAEVKAIGVHAQAA</sequence>
<evidence type="ECO:0000256" key="6">
    <source>
        <dbReference type="HAMAP-Rule" id="MF_01216"/>
    </source>
</evidence>
<comment type="cofactor">
    <cofactor evidence="6">
        <name>FMN</name>
        <dbReference type="ChEBI" id="CHEBI:58210"/>
    </cofactor>
    <text evidence="6">Binds 1 FMN per subunit.</text>
</comment>
<feature type="binding site" evidence="6">
    <location>
        <begin position="32"/>
        <end position="34"/>
    </location>
    <ligand>
        <name>FMN</name>
        <dbReference type="ChEBI" id="CHEBI:58210"/>
    </ligand>
</feature>
<feature type="binding site" evidence="6">
    <location>
        <begin position="96"/>
        <end position="99"/>
    </location>
    <ligand>
        <name>FMN</name>
        <dbReference type="ChEBI" id="CHEBI:58210"/>
    </ligand>
</feature>
<accession>A0ABV7X5M9</accession>
<proteinExistence type="inferred from homology"/>
<evidence type="ECO:0000256" key="5">
    <source>
        <dbReference type="ARBA" id="ARBA00048542"/>
    </source>
</evidence>
<comment type="function">
    <text evidence="6">Also exhibits azoreductase activity. Catalyzes the reductive cleavage of the azo bond in aromatic azo compounds to the corresponding amines.</text>
</comment>
<evidence type="ECO:0000256" key="2">
    <source>
        <dbReference type="ARBA" id="ARBA00022643"/>
    </source>
</evidence>
<name>A0ABV7X5M9_9SPHN</name>
<keyword evidence="1 6" id="KW-0285">Flavoprotein</keyword>
<evidence type="ECO:0000256" key="1">
    <source>
        <dbReference type="ARBA" id="ARBA00022630"/>
    </source>
</evidence>
<comment type="catalytic activity">
    <reaction evidence="6">
        <text>2 a quinone + NADH + H(+) = 2 a 1,4-benzosemiquinone + NAD(+)</text>
        <dbReference type="Rhea" id="RHEA:65952"/>
        <dbReference type="ChEBI" id="CHEBI:15378"/>
        <dbReference type="ChEBI" id="CHEBI:57540"/>
        <dbReference type="ChEBI" id="CHEBI:57945"/>
        <dbReference type="ChEBI" id="CHEBI:132124"/>
        <dbReference type="ChEBI" id="CHEBI:134225"/>
    </reaction>
</comment>
<dbReference type="InterPro" id="IPR023048">
    <property type="entry name" value="NADH:quinone_OxRdtase_FMN_depd"/>
</dbReference>
<evidence type="ECO:0000313" key="9">
    <source>
        <dbReference type="Proteomes" id="UP001595615"/>
    </source>
</evidence>
<evidence type="ECO:0000256" key="3">
    <source>
        <dbReference type="ARBA" id="ARBA00023002"/>
    </source>
</evidence>
<reference evidence="9" key="1">
    <citation type="journal article" date="2019" name="Int. J. Syst. Evol. Microbiol.">
        <title>The Global Catalogue of Microorganisms (GCM) 10K type strain sequencing project: providing services to taxonomists for standard genome sequencing and annotation.</title>
        <authorList>
            <consortium name="The Broad Institute Genomics Platform"/>
            <consortium name="The Broad Institute Genome Sequencing Center for Infectious Disease"/>
            <person name="Wu L."/>
            <person name="Ma J."/>
        </authorList>
    </citation>
    <scope>NUCLEOTIDE SEQUENCE [LARGE SCALE GENOMIC DNA]</scope>
    <source>
        <strain evidence="9">KCTC 42644</strain>
    </source>
</reference>
<dbReference type="Pfam" id="PF02525">
    <property type="entry name" value="Flavodoxin_2"/>
    <property type="match status" value="1"/>
</dbReference>
<dbReference type="PANTHER" id="PTHR43741:SF4">
    <property type="entry name" value="FMN-DEPENDENT NADH:QUINONE OXIDOREDUCTASE"/>
    <property type="match status" value="1"/>
</dbReference>
<comment type="catalytic activity">
    <reaction evidence="5">
        <text>N,N-dimethyl-1,4-phenylenediamine + anthranilate + 2 NAD(+) = 2-(4-dimethylaminophenyl)diazenylbenzoate + 2 NADH + 2 H(+)</text>
        <dbReference type="Rhea" id="RHEA:55872"/>
        <dbReference type="ChEBI" id="CHEBI:15378"/>
        <dbReference type="ChEBI" id="CHEBI:15783"/>
        <dbReference type="ChEBI" id="CHEBI:16567"/>
        <dbReference type="ChEBI" id="CHEBI:57540"/>
        <dbReference type="ChEBI" id="CHEBI:57945"/>
        <dbReference type="ChEBI" id="CHEBI:71579"/>
        <dbReference type="EC" id="1.7.1.17"/>
    </reaction>
    <physiologicalReaction direction="right-to-left" evidence="5">
        <dbReference type="Rhea" id="RHEA:55874"/>
    </physiologicalReaction>
</comment>
<dbReference type="SUPFAM" id="SSF52218">
    <property type="entry name" value="Flavoproteins"/>
    <property type="match status" value="1"/>
</dbReference>
<keyword evidence="2 6" id="KW-0288">FMN</keyword>
<protein>
    <recommendedName>
        <fullName evidence="6">FMN dependent NADH:quinone oxidoreductase</fullName>
        <ecNumber evidence="6">1.6.5.-</ecNumber>
    </recommendedName>
    <alternativeName>
        <fullName evidence="6">Azo-dye reductase</fullName>
    </alternativeName>
    <alternativeName>
        <fullName evidence="6">FMN-dependent NADH-azo compound oxidoreductase</fullName>
    </alternativeName>
    <alternativeName>
        <fullName evidence="6">FMN-dependent NADH-azoreductase</fullName>
        <ecNumber evidence="6">1.7.1.17</ecNumber>
    </alternativeName>
</protein>
<evidence type="ECO:0000313" key="8">
    <source>
        <dbReference type="EMBL" id="MFC3711246.1"/>
    </source>
</evidence>
<dbReference type="RefSeq" id="WP_380855785.1">
    <property type="nucleotide sequence ID" value="NZ_JBHRXV010000001.1"/>
</dbReference>
<feature type="domain" description="Flavodoxin-like fold" evidence="7">
    <location>
        <begin position="18"/>
        <end position="201"/>
    </location>
</feature>
<dbReference type="InterPro" id="IPR003680">
    <property type="entry name" value="Flavodoxin_fold"/>
</dbReference>
<gene>
    <name evidence="6" type="primary">azoR</name>
    <name evidence="8" type="ORF">ACFOMD_01600</name>
</gene>
<feature type="binding site" evidence="6">
    <location>
        <begin position="140"/>
        <end position="143"/>
    </location>
    <ligand>
        <name>FMN</name>
        <dbReference type="ChEBI" id="CHEBI:58210"/>
    </ligand>
</feature>
<dbReference type="EC" id="1.7.1.17" evidence="6"/>